<accession>E4LA60</accession>
<evidence type="ECO:0000313" key="2">
    <source>
        <dbReference type="Proteomes" id="UP000004594"/>
    </source>
</evidence>
<dbReference type="EMBL" id="AENT01000027">
    <property type="protein sequence ID" value="EFR42311.1"/>
    <property type="molecule type" value="Genomic_DNA"/>
</dbReference>
<dbReference type="GO" id="GO:0006310">
    <property type="term" value="P:DNA recombination"/>
    <property type="evidence" value="ECO:0007669"/>
    <property type="project" value="InterPro"/>
</dbReference>
<organism evidence="1 2">
    <name type="scientific">Dialister micraerophilus UPII 345-E</name>
    <dbReference type="NCBI Taxonomy" id="910314"/>
    <lineage>
        <taxon>Bacteria</taxon>
        <taxon>Bacillati</taxon>
        <taxon>Bacillota</taxon>
        <taxon>Negativicutes</taxon>
        <taxon>Veillonellales</taxon>
        <taxon>Veillonellaceae</taxon>
        <taxon>Dialister</taxon>
    </lineage>
</organism>
<dbReference type="Proteomes" id="UP000004594">
    <property type="component" value="Unassembled WGS sequence"/>
</dbReference>
<dbReference type="GO" id="GO:0006281">
    <property type="term" value="P:DNA repair"/>
    <property type="evidence" value="ECO:0007669"/>
    <property type="project" value="InterPro"/>
</dbReference>
<comment type="caution">
    <text evidence="1">The sequence shown here is derived from an EMBL/GenBank/DDBJ whole genome shotgun (WGS) entry which is preliminary data.</text>
</comment>
<dbReference type="InterPro" id="IPR036614">
    <property type="entry name" value="RusA-like_sf"/>
</dbReference>
<dbReference type="OrthoDB" id="384924at2"/>
<sequence length="136" mass="15744">MSDMSFFIPMKIPSKTFQAKKITTKNGKAILYKSKELQDIETDFISRLSKHKPAEPLIGAIGLSLSWIYEKDHIHKGQYYKTTKPDLDNLGKLFKDCMTICGFWKDDSQIVQTTEQKIYGDFEGVYVSYMRLESNQ</sequence>
<dbReference type="Pfam" id="PF05866">
    <property type="entry name" value="RusA"/>
    <property type="match status" value="1"/>
</dbReference>
<dbReference type="InterPro" id="IPR008822">
    <property type="entry name" value="Endonuclease_RusA-like"/>
</dbReference>
<dbReference type="EC" id="3.1.22.4" evidence="1"/>
<evidence type="ECO:0000313" key="1">
    <source>
        <dbReference type="EMBL" id="EFR42311.1"/>
    </source>
</evidence>
<dbReference type="eggNOG" id="COG4570">
    <property type="taxonomic scope" value="Bacteria"/>
</dbReference>
<dbReference type="Gene3D" id="3.30.1330.70">
    <property type="entry name" value="Holliday junction resolvase RusA"/>
    <property type="match status" value="1"/>
</dbReference>
<dbReference type="GO" id="GO:0000287">
    <property type="term" value="F:magnesium ion binding"/>
    <property type="evidence" value="ECO:0007669"/>
    <property type="project" value="InterPro"/>
</dbReference>
<protein>
    <submittedName>
        <fullName evidence="1">Crossover junction endodeoxyribonuclease RusA</fullName>
        <ecNumber evidence="1">3.1.22.4</ecNumber>
    </submittedName>
</protein>
<gene>
    <name evidence="1" type="primary">rusA</name>
    <name evidence="1" type="ORF">HMPREF9220_0627</name>
</gene>
<reference evidence="1 2" key="1">
    <citation type="submission" date="2010-11" db="EMBL/GenBank/DDBJ databases">
        <authorList>
            <person name="Durkin A.S."/>
            <person name="Madupu R."/>
            <person name="Torralba M."/>
            <person name="Gillis M."/>
            <person name="Methe B."/>
            <person name="Sutton G."/>
            <person name="Nelson K.E."/>
        </authorList>
    </citation>
    <scope>NUCLEOTIDE SEQUENCE [LARGE SCALE GENOMIC DNA]</scope>
    <source>
        <strain evidence="1 2">UPII 345-E</strain>
    </source>
</reference>
<dbReference type="RefSeq" id="WP_007555065.1">
    <property type="nucleotide sequence ID" value="NZ_AENT01000027.1"/>
</dbReference>
<dbReference type="GO" id="GO:0016787">
    <property type="term" value="F:hydrolase activity"/>
    <property type="evidence" value="ECO:0007669"/>
    <property type="project" value="UniProtKB-KW"/>
</dbReference>
<dbReference type="SUPFAM" id="SSF103084">
    <property type="entry name" value="Holliday junction resolvase RusA"/>
    <property type="match status" value="1"/>
</dbReference>
<proteinExistence type="predicted"/>
<dbReference type="AlphaFoldDB" id="E4LA60"/>
<keyword evidence="1" id="KW-0378">Hydrolase</keyword>
<name>E4LA60_9FIRM</name>